<evidence type="ECO:0000256" key="1">
    <source>
        <dbReference type="SAM" id="Phobius"/>
    </source>
</evidence>
<feature type="transmembrane region" description="Helical" evidence="1">
    <location>
        <begin position="6"/>
        <end position="27"/>
    </location>
</feature>
<evidence type="ECO:0000313" key="3">
    <source>
        <dbReference type="Proteomes" id="UP000309673"/>
    </source>
</evidence>
<keyword evidence="3" id="KW-1185">Reference proteome</keyword>
<evidence type="ECO:0000313" key="2">
    <source>
        <dbReference type="EMBL" id="TJY40991.1"/>
    </source>
</evidence>
<dbReference type="AlphaFoldDB" id="A0A4U0F8N0"/>
<reference evidence="2 3" key="1">
    <citation type="submission" date="2019-04" db="EMBL/GenBank/DDBJ databases">
        <title>Cohnella sp. nov., isolated from soil.</title>
        <authorList>
            <person name="Kim W."/>
        </authorList>
    </citation>
    <scope>NUCLEOTIDE SEQUENCE [LARGE SCALE GENOMIC DNA]</scope>
    <source>
        <strain evidence="2 3">CAU 1483</strain>
    </source>
</reference>
<dbReference type="RefSeq" id="WP_136778619.1">
    <property type="nucleotide sequence ID" value="NZ_SUPK01000007.1"/>
</dbReference>
<keyword evidence="1" id="KW-0812">Transmembrane</keyword>
<sequence length="150" mass="16834">MRRAGVWMLLVMGLGAVVTLVFYQLWLNEHRGELAFKAAHGFPNLDPVTSIEVSSTEGMIVRPAIQDQAAIANIMTELRNAPRTYFGDPEPSGTLYRISIHVSKRVHKFELNDMRSPGSRVSGKIYPVDGGPKEVWQVSAQWIEKLLSER</sequence>
<name>A0A4U0F8N0_9BACL</name>
<accession>A0A4U0F8N0</accession>
<comment type="caution">
    <text evidence="2">The sequence shown here is derived from an EMBL/GenBank/DDBJ whole genome shotgun (WGS) entry which is preliminary data.</text>
</comment>
<dbReference type="Proteomes" id="UP000309673">
    <property type="component" value="Unassembled WGS sequence"/>
</dbReference>
<keyword evidence="1" id="KW-0472">Membrane</keyword>
<proteinExistence type="predicted"/>
<organism evidence="2 3">
    <name type="scientific">Cohnella pontilimi</name>
    <dbReference type="NCBI Taxonomy" id="2564100"/>
    <lineage>
        <taxon>Bacteria</taxon>
        <taxon>Bacillati</taxon>
        <taxon>Bacillota</taxon>
        <taxon>Bacilli</taxon>
        <taxon>Bacillales</taxon>
        <taxon>Paenibacillaceae</taxon>
        <taxon>Cohnella</taxon>
    </lineage>
</organism>
<dbReference type="EMBL" id="SUPK01000007">
    <property type="protein sequence ID" value="TJY40991.1"/>
    <property type="molecule type" value="Genomic_DNA"/>
</dbReference>
<gene>
    <name evidence="2" type="ORF">E5161_14855</name>
</gene>
<dbReference type="OrthoDB" id="2612817at2"/>
<protein>
    <submittedName>
        <fullName evidence="2">Uncharacterized protein</fullName>
    </submittedName>
</protein>
<keyword evidence="1" id="KW-1133">Transmembrane helix</keyword>